<accession>A0AAN6X952</accession>
<feature type="region of interest" description="Disordered" evidence="6">
    <location>
        <begin position="492"/>
        <end position="529"/>
    </location>
</feature>
<evidence type="ECO:0000256" key="6">
    <source>
        <dbReference type="SAM" id="MobiDB-lite"/>
    </source>
</evidence>
<dbReference type="PANTHER" id="PTHR42973:SF39">
    <property type="entry name" value="FAD-BINDING PCMH-TYPE DOMAIN-CONTAINING PROTEIN"/>
    <property type="match status" value="1"/>
</dbReference>
<evidence type="ECO:0000256" key="4">
    <source>
        <dbReference type="ARBA" id="ARBA00022827"/>
    </source>
</evidence>
<dbReference type="Pfam" id="PF01565">
    <property type="entry name" value="FAD_binding_4"/>
    <property type="match status" value="1"/>
</dbReference>
<evidence type="ECO:0000256" key="5">
    <source>
        <dbReference type="ARBA" id="ARBA00023002"/>
    </source>
</evidence>
<feature type="domain" description="FAD-binding PCMH-type" evidence="7">
    <location>
        <begin position="41"/>
        <end position="218"/>
    </location>
</feature>
<dbReference type="GO" id="GO:0071949">
    <property type="term" value="F:FAD binding"/>
    <property type="evidence" value="ECO:0007669"/>
    <property type="project" value="InterPro"/>
</dbReference>
<sequence>MPDFPTPNFNTLNNDLPDGEVFTPGMAEYEAAVSIGNLLYRMITPKAIVLARSIHEVQTTVRFAARHSLHLTVKNGGHSYAAYCLNQDGIVLDLKHLRKVKVDVDGNKVTIQGGAIWKDVYSRLAEYSPRKLVVGGQCPTVGVSGFTLGGGLSPFSRSYGLGVDSLLEMKIVTADGRLVTVGPDEDDDEKRELFWAVRGGGGGNFGVTVEIVSRLHELRDGAGLVVCGSLSWKLSRREEEFRGMMEVFNGTRWPRELTVDAFWHADNGRELMGDMTVVYNGSMKECMGVIEPLLRFAPDINLREMNWMDWVNQEMQGGFGTTSKIYHHHVSFIFGQGAITPEFVEDVLWLLKWAKELLSNKELFPVLADQDCESASGVHFLWDHIGEKTSEVEAEDTAFYWRKGEYVANIKLSWSHPSQSSHMLDFEKLCKAVLQRYTLNKVASYVNYIDDTEERWQDAYYGENYPRLQRVKKWWDPGNFWRFPQSIGEGLQQIPVLPPSPPLSPPLSDSRSEPQSPFPSPAAQDLPRRLREPTGQIHKRWEEFSVKNPATIQSAGHDVQRTLAANQATREHHWR</sequence>
<proteinExistence type="inferred from homology"/>
<comment type="cofactor">
    <cofactor evidence="1">
        <name>FAD</name>
        <dbReference type="ChEBI" id="CHEBI:57692"/>
    </cofactor>
</comment>
<evidence type="ECO:0000256" key="1">
    <source>
        <dbReference type="ARBA" id="ARBA00001974"/>
    </source>
</evidence>
<evidence type="ECO:0000256" key="3">
    <source>
        <dbReference type="ARBA" id="ARBA00022630"/>
    </source>
</evidence>
<comment type="caution">
    <text evidence="8">The sequence shown here is derived from an EMBL/GenBank/DDBJ whole genome shotgun (WGS) entry which is preliminary data.</text>
</comment>
<protein>
    <submittedName>
        <fullName evidence="8">FAD-linked oxidoreductase YvdP</fullName>
    </submittedName>
</protein>
<dbReference type="Gene3D" id="3.40.462.20">
    <property type="match status" value="1"/>
</dbReference>
<dbReference type="InterPro" id="IPR036318">
    <property type="entry name" value="FAD-bd_PCMH-like_sf"/>
</dbReference>
<dbReference type="InterPro" id="IPR016166">
    <property type="entry name" value="FAD-bd_PCMH"/>
</dbReference>
<dbReference type="Gene3D" id="3.30.43.10">
    <property type="entry name" value="Uridine Diphospho-n-acetylenolpyruvylglucosamine Reductase, domain 2"/>
    <property type="match status" value="1"/>
</dbReference>
<evidence type="ECO:0000313" key="8">
    <source>
        <dbReference type="EMBL" id="KAK4195095.1"/>
    </source>
</evidence>
<evidence type="ECO:0000256" key="2">
    <source>
        <dbReference type="ARBA" id="ARBA00005466"/>
    </source>
</evidence>
<dbReference type="InterPro" id="IPR016169">
    <property type="entry name" value="FAD-bd_PCMH_sub2"/>
</dbReference>
<dbReference type="InterPro" id="IPR012951">
    <property type="entry name" value="BBE"/>
</dbReference>
<keyword evidence="9" id="KW-1185">Reference proteome</keyword>
<name>A0AAN6X952_9PEZI</name>
<dbReference type="InterPro" id="IPR050416">
    <property type="entry name" value="FAD-linked_Oxidoreductase"/>
</dbReference>
<dbReference type="Pfam" id="PF08031">
    <property type="entry name" value="BBE"/>
    <property type="match status" value="1"/>
</dbReference>
<organism evidence="8 9">
    <name type="scientific">Triangularia verruculosa</name>
    <dbReference type="NCBI Taxonomy" id="2587418"/>
    <lineage>
        <taxon>Eukaryota</taxon>
        <taxon>Fungi</taxon>
        <taxon>Dikarya</taxon>
        <taxon>Ascomycota</taxon>
        <taxon>Pezizomycotina</taxon>
        <taxon>Sordariomycetes</taxon>
        <taxon>Sordariomycetidae</taxon>
        <taxon>Sordariales</taxon>
        <taxon>Podosporaceae</taxon>
        <taxon>Triangularia</taxon>
    </lineage>
</organism>
<reference evidence="8" key="2">
    <citation type="submission" date="2023-05" db="EMBL/GenBank/DDBJ databases">
        <authorList>
            <consortium name="Lawrence Berkeley National Laboratory"/>
            <person name="Steindorff A."/>
            <person name="Hensen N."/>
            <person name="Bonometti L."/>
            <person name="Westerberg I."/>
            <person name="Brannstrom I.O."/>
            <person name="Guillou S."/>
            <person name="Cros-Aarteil S."/>
            <person name="Calhoun S."/>
            <person name="Haridas S."/>
            <person name="Kuo A."/>
            <person name="Mondo S."/>
            <person name="Pangilinan J."/>
            <person name="Riley R."/>
            <person name="Labutti K."/>
            <person name="Andreopoulos B."/>
            <person name="Lipzen A."/>
            <person name="Chen C."/>
            <person name="Yanf M."/>
            <person name="Daum C."/>
            <person name="Ng V."/>
            <person name="Clum A."/>
            <person name="Ohm R."/>
            <person name="Martin F."/>
            <person name="Silar P."/>
            <person name="Natvig D."/>
            <person name="Lalanne C."/>
            <person name="Gautier V."/>
            <person name="Ament-Velasquez S.L."/>
            <person name="Kruys A."/>
            <person name="Hutchinson M.I."/>
            <person name="Powell A.J."/>
            <person name="Barry K."/>
            <person name="Miller A.N."/>
            <person name="Grigoriev I.V."/>
            <person name="Debuchy R."/>
            <person name="Gladieux P."/>
            <person name="Thoren M.H."/>
            <person name="Johannesson H."/>
        </authorList>
    </citation>
    <scope>NUCLEOTIDE SEQUENCE</scope>
    <source>
        <strain evidence="8">CBS 315.58</strain>
    </source>
</reference>
<evidence type="ECO:0000313" key="9">
    <source>
        <dbReference type="Proteomes" id="UP001303160"/>
    </source>
</evidence>
<feature type="compositionally biased region" description="Pro residues" evidence="6">
    <location>
        <begin position="496"/>
        <end position="505"/>
    </location>
</feature>
<dbReference type="PROSITE" id="PS51387">
    <property type="entry name" value="FAD_PCMH"/>
    <property type="match status" value="1"/>
</dbReference>
<keyword evidence="4" id="KW-0274">FAD</keyword>
<reference evidence="8" key="1">
    <citation type="journal article" date="2023" name="Mol. Phylogenet. Evol.">
        <title>Genome-scale phylogeny and comparative genomics of the fungal order Sordariales.</title>
        <authorList>
            <person name="Hensen N."/>
            <person name="Bonometti L."/>
            <person name="Westerberg I."/>
            <person name="Brannstrom I.O."/>
            <person name="Guillou S."/>
            <person name="Cros-Aarteil S."/>
            <person name="Calhoun S."/>
            <person name="Haridas S."/>
            <person name="Kuo A."/>
            <person name="Mondo S."/>
            <person name="Pangilinan J."/>
            <person name="Riley R."/>
            <person name="LaButti K."/>
            <person name="Andreopoulos B."/>
            <person name="Lipzen A."/>
            <person name="Chen C."/>
            <person name="Yan M."/>
            <person name="Daum C."/>
            <person name="Ng V."/>
            <person name="Clum A."/>
            <person name="Steindorff A."/>
            <person name="Ohm R.A."/>
            <person name="Martin F."/>
            <person name="Silar P."/>
            <person name="Natvig D.O."/>
            <person name="Lalanne C."/>
            <person name="Gautier V."/>
            <person name="Ament-Velasquez S.L."/>
            <person name="Kruys A."/>
            <person name="Hutchinson M.I."/>
            <person name="Powell A.J."/>
            <person name="Barry K."/>
            <person name="Miller A.N."/>
            <person name="Grigoriev I.V."/>
            <person name="Debuchy R."/>
            <person name="Gladieux P."/>
            <person name="Hiltunen Thoren M."/>
            <person name="Johannesson H."/>
        </authorList>
    </citation>
    <scope>NUCLEOTIDE SEQUENCE</scope>
    <source>
        <strain evidence="8">CBS 315.58</strain>
    </source>
</reference>
<dbReference type="InterPro" id="IPR006094">
    <property type="entry name" value="Oxid_FAD_bind_N"/>
</dbReference>
<dbReference type="AlphaFoldDB" id="A0AAN6X952"/>
<evidence type="ECO:0000259" key="7">
    <source>
        <dbReference type="PROSITE" id="PS51387"/>
    </source>
</evidence>
<dbReference type="SUPFAM" id="SSF56176">
    <property type="entry name" value="FAD-binding/transporter-associated domain-like"/>
    <property type="match status" value="1"/>
</dbReference>
<dbReference type="InterPro" id="IPR016167">
    <property type="entry name" value="FAD-bd_PCMH_sub1"/>
</dbReference>
<gene>
    <name evidence="8" type="ORF">QBC40DRAFT_352777</name>
</gene>
<keyword evidence="3" id="KW-0285">Flavoprotein</keyword>
<comment type="similarity">
    <text evidence="2">Belongs to the oxygen-dependent FAD-linked oxidoreductase family.</text>
</comment>
<dbReference type="Proteomes" id="UP001303160">
    <property type="component" value="Unassembled WGS sequence"/>
</dbReference>
<keyword evidence="5" id="KW-0560">Oxidoreductase</keyword>
<dbReference type="GO" id="GO:0016491">
    <property type="term" value="F:oxidoreductase activity"/>
    <property type="evidence" value="ECO:0007669"/>
    <property type="project" value="UniProtKB-KW"/>
</dbReference>
<dbReference type="Gene3D" id="3.30.465.10">
    <property type="match status" value="1"/>
</dbReference>
<dbReference type="EMBL" id="MU864025">
    <property type="protein sequence ID" value="KAK4195095.1"/>
    <property type="molecule type" value="Genomic_DNA"/>
</dbReference>
<dbReference type="PANTHER" id="PTHR42973">
    <property type="entry name" value="BINDING OXIDOREDUCTASE, PUTATIVE (AFU_ORTHOLOGUE AFUA_1G17690)-RELATED"/>
    <property type="match status" value="1"/>
</dbReference>